<dbReference type="Gene3D" id="1.10.1450.10">
    <property type="entry name" value="Tetraspanin"/>
    <property type="match status" value="1"/>
</dbReference>
<evidence type="ECO:0000256" key="4">
    <source>
        <dbReference type="ARBA" id="ARBA00023136"/>
    </source>
</evidence>
<evidence type="ECO:0000256" key="1">
    <source>
        <dbReference type="ARBA" id="ARBA00004141"/>
    </source>
</evidence>
<evidence type="ECO:0000256" key="3">
    <source>
        <dbReference type="ARBA" id="ARBA00022989"/>
    </source>
</evidence>
<dbReference type="InterPro" id="IPR008952">
    <property type="entry name" value="Tetraspanin_EC2_sf"/>
</dbReference>
<keyword evidence="2 5" id="KW-0812">Transmembrane</keyword>
<keyword evidence="7" id="KW-1185">Reference proteome</keyword>
<dbReference type="Proteomes" id="UP001279410">
    <property type="component" value="Unassembled WGS sequence"/>
</dbReference>
<dbReference type="InterPro" id="IPR018499">
    <property type="entry name" value="Tetraspanin/Peripherin"/>
</dbReference>
<feature type="transmembrane region" description="Helical" evidence="5">
    <location>
        <begin position="67"/>
        <end position="85"/>
    </location>
</feature>
<protein>
    <submittedName>
        <fullName evidence="6">Uncharacterized protein</fullName>
    </submittedName>
</protein>
<keyword evidence="4 5" id="KW-0472">Membrane</keyword>
<feature type="transmembrane region" description="Helical" evidence="5">
    <location>
        <begin position="40"/>
        <end position="61"/>
    </location>
</feature>
<dbReference type="Pfam" id="PF00335">
    <property type="entry name" value="Tetraspanin"/>
    <property type="match status" value="1"/>
</dbReference>
<dbReference type="GO" id="GO:0016020">
    <property type="term" value="C:membrane"/>
    <property type="evidence" value="ECO:0007669"/>
    <property type="project" value="UniProtKB-SubCell"/>
</dbReference>
<gene>
    <name evidence="6" type="ORF">AKAME5_000245300</name>
</gene>
<feature type="transmembrane region" description="Helical" evidence="5">
    <location>
        <begin position="191"/>
        <end position="219"/>
    </location>
</feature>
<sequence length="410" mass="45932">MVGCVVLIILTERGLLLNSQSFECGNSEKDATRLQQESSLVYMSAGISLPICILLLVKLWITRTPLSCLLVIMACVLFGVMAAFFTKTWVKETQEIEEFEERYLALIPLIHTPRNTQTCHGLDNVYRWQAEFKCCGLKGYKDWLSTIPDSCFCEAGQNSSSGCVEGGNSLVYEKPCLPAVLSLLGKRSSTFWIVMIVWIIIAGLPVAILLLGLLFIIFICCKECIVDECCYELSVWRYKRNGGEDMVPVVFIRKDNNNQTEEENLEGVETKESGKEESVVLDVADGTSAKGEEQKAEEGHWDDYLMMRIPVSQLKRLQEELDPPPVQHQAQCLCIGTRKTRNFYVIWIEEGSPLLPSNAVLADANKPPLGCGWAEGPHVFAVENIVWPNWREYHKNVIITLEPGQTGALG</sequence>
<keyword evidence="3 5" id="KW-1133">Transmembrane helix</keyword>
<organism evidence="6 7">
    <name type="scientific">Lates japonicus</name>
    <name type="common">Japanese lates</name>
    <dbReference type="NCBI Taxonomy" id="270547"/>
    <lineage>
        <taxon>Eukaryota</taxon>
        <taxon>Metazoa</taxon>
        <taxon>Chordata</taxon>
        <taxon>Craniata</taxon>
        <taxon>Vertebrata</taxon>
        <taxon>Euteleostomi</taxon>
        <taxon>Actinopterygii</taxon>
        <taxon>Neopterygii</taxon>
        <taxon>Teleostei</taxon>
        <taxon>Neoteleostei</taxon>
        <taxon>Acanthomorphata</taxon>
        <taxon>Carangaria</taxon>
        <taxon>Carangaria incertae sedis</taxon>
        <taxon>Centropomidae</taxon>
        <taxon>Lates</taxon>
    </lineage>
</organism>
<dbReference type="SUPFAM" id="SSF48652">
    <property type="entry name" value="Tetraspanin"/>
    <property type="match status" value="1"/>
</dbReference>
<reference evidence="6" key="1">
    <citation type="submission" date="2022-08" db="EMBL/GenBank/DDBJ databases">
        <title>Genome sequencing of akame (Lates japonicus).</title>
        <authorList>
            <person name="Hashiguchi Y."/>
            <person name="Takahashi H."/>
        </authorList>
    </citation>
    <scope>NUCLEOTIDE SEQUENCE</scope>
    <source>
        <strain evidence="6">Kochi</strain>
    </source>
</reference>
<comment type="caution">
    <text evidence="6">The sequence shown here is derived from an EMBL/GenBank/DDBJ whole genome shotgun (WGS) entry which is preliminary data.</text>
</comment>
<evidence type="ECO:0000313" key="7">
    <source>
        <dbReference type="Proteomes" id="UP001279410"/>
    </source>
</evidence>
<comment type="subcellular location">
    <subcellularLocation>
        <location evidence="1">Membrane</location>
        <topology evidence="1">Multi-pass membrane protein</topology>
    </subcellularLocation>
</comment>
<evidence type="ECO:0000256" key="2">
    <source>
        <dbReference type="ARBA" id="ARBA00022692"/>
    </source>
</evidence>
<accession>A0AAD3M6U8</accession>
<dbReference type="EMBL" id="BRZM01000005">
    <property type="protein sequence ID" value="GLD48471.1"/>
    <property type="molecule type" value="Genomic_DNA"/>
</dbReference>
<evidence type="ECO:0000256" key="5">
    <source>
        <dbReference type="SAM" id="Phobius"/>
    </source>
</evidence>
<name>A0AAD3M6U8_LATJO</name>
<evidence type="ECO:0000313" key="6">
    <source>
        <dbReference type="EMBL" id="GLD48471.1"/>
    </source>
</evidence>
<proteinExistence type="predicted"/>
<dbReference type="AlphaFoldDB" id="A0AAD3M6U8"/>